<dbReference type="Pfam" id="PF00557">
    <property type="entry name" value="Peptidase_M24"/>
    <property type="match status" value="1"/>
</dbReference>
<sequence length="398" mass="43232">MIAEADRIATRISRVELERRWSAVRAAMAERSIDALVMQSTNDWLGGAVKWFTDRPANNGYPVTVVFPLAAPMVVVEMGPFDGRTQLDGFDPGRPGVGDVRAAPSFTSIDYTSSYDSKIVAETLRRHRFKTVGLIGGNYLPHGLVQAVEGAVVSPRHVVDATALVDEIKANKSVEEVALIRQTAALQDIVFAEILRTIRPGMRDTDVAAAAWRHCQSLGSEQGIILGASAPVGERSPFLGRHFQGRTLAQGDHLSILIEVNGPGGFYTELGRTIVLGRASGELLDGFAAVQEAQNATLRHMRPGVACGAIAAAHDSFMQSLGLPVERRLYAHGQGYDMVERPLIREDETMRLRAGLCLAVHPGYETSSQFSVICDNYMIGPDGPGECLHRTEKKVFEV</sequence>
<dbReference type="AlphaFoldDB" id="A0A933L4E1"/>
<evidence type="ECO:0000259" key="1">
    <source>
        <dbReference type="Pfam" id="PF00557"/>
    </source>
</evidence>
<keyword evidence="2" id="KW-0378">Hydrolase</keyword>
<gene>
    <name evidence="2" type="ORF">HY834_10785</name>
</gene>
<dbReference type="SUPFAM" id="SSF55920">
    <property type="entry name" value="Creatinase/aminopeptidase"/>
    <property type="match status" value="1"/>
</dbReference>
<dbReference type="GO" id="GO:0004177">
    <property type="term" value="F:aminopeptidase activity"/>
    <property type="evidence" value="ECO:0007669"/>
    <property type="project" value="UniProtKB-KW"/>
</dbReference>
<evidence type="ECO:0000313" key="3">
    <source>
        <dbReference type="Proteomes" id="UP000782610"/>
    </source>
</evidence>
<reference evidence="2" key="1">
    <citation type="submission" date="2020-07" db="EMBL/GenBank/DDBJ databases">
        <title>Huge and variable diversity of episymbiotic CPR bacteria and DPANN archaea in groundwater ecosystems.</title>
        <authorList>
            <person name="He C.Y."/>
            <person name="Keren R."/>
            <person name="Whittaker M."/>
            <person name="Farag I.F."/>
            <person name="Doudna J."/>
            <person name="Cate J.H.D."/>
            <person name="Banfield J.F."/>
        </authorList>
    </citation>
    <scope>NUCLEOTIDE SEQUENCE</scope>
    <source>
        <strain evidence="2">NC_groundwater_1586_Pr3_B-0.1um_66_15</strain>
    </source>
</reference>
<organism evidence="2 3">
    <name type="scientific">Devosia nanyangense</name>
    <dbReference type="NCBI Taxonomy" id="1228055"/>
    <lineage>
        <taxon>Bacteria</taxon>
        <taxon>Pseudomonadati</taxon>
        <taxon>Pseudomonadota</taxon>
        <taxon>Alphaproteobacteria</taxon>
        <taxon>Hyphomicrobiales</taxon>
        <taxon>Devosiaceae</taxon>
        <taxon>Devosia</taxon>
    </lineage>
</organism>
<keyword evidence="2" id="KW-0031">Aminopeptidase</keyword>
<name>A0A933L4E1_9HYPH</name>
<feature type="domain" description="Peptidase M24" evidence="1">
    <location>
        <begin position="179"/>
        <end position="368"/>
    </location>
</feature>
<dbReference type="InterPro" id="IPR000994">
    <property type="entry name" value="Pept_M24"/>
</dbReference>
<dbReference type="InterPro" id="IPR036005">
    <property type="entry name" value="Creatinase/aminopeptidase-like"/>
</dbReference>
<accession>A0A933L4E1</accession>
<dbReference type="InterPro" id="IPR029149">
    <property type="entry name" value="Creatin/AminoP/Spt16_N"/>
</dbReference>
<dbReference type="InterPro" id="IPR050659">
    <property type="entry name" value="Peptidase_M24B"/>
</dbReference>
<proteinExistence type="predicted"/>
<dbReference type="SUPFAM" id="SSF53092">
    <property type="entry name" value="Creatinase/prolidase N-terminal domain"/>
    <property type="match status" value="1"/>
</dbReference>
<protein>
    <submittedName>
        <fullName evidence="2">Aminopeptidase P family protein</fullName>
    </submittedName>
</protein>
<dbReference type="EMBL" id="JACRAF010000029">
    <property type="protein sequence ID" value="MBI4922226.1"/>
    <property type="molecule type" value="Genomic_DNA"/>
</dbReference>
<comment type="caution">
    <text evidence="2">The sequence shown here is derived from an EMBL/GenBank/DDBJ whole genome shotgun (WGS) entry which is preliminary data.</text>
</comment>
<keyword evidence="2" id="KW-0645">Protease</keyword>
<dbReference type="Proteomes" id="UP000782610">
    <property type="component" value="Unassembled WGS sequence"/>
</dbReference>
<dbReference type="PANTHER" id="PTHR46112:SF2">
    <property type="entry name" value="XAA-PRO AMINOPEPTIDASE P-RELATED"/>
    <property type="match status" value="1"/>
</dbReference>
<evidence type="ECO:0000313" key="2">
    <source>
        <dbReference type="EMBL" id="MBI4922226.1"/>
    </source>
</evidence>
<dbReference type="Gene3D" id="3.90.230.10">
    <property type="entry name" value="Creatinase/methionine aminopeptidase superfamily"/>
    <property type="match status" value="1"/>
</dbReference>
<dbReference type="CDD" id="cd01066">
    <property type="entry name" value="APP_MetAP"/>
    <property type="match status" value="1"/>
</dbReference>
<dbReference type="PANTHER" id="PTHR46112">
    <property type="entry name" value="AMINOPEPTIDASE"/>
    <property type="match status" value="1"/>
</dbReference>